<organism evidence="2">
    <name type="scientific">Caldilinea aerophila</name>
    <dbReference type="NCBI Taxonomy" id="133453"/>
    <lineage>
        <taxon>Bacteria</taxon>
        <taxon>Bacillati</taxon>
        <taxon>Chloroflexota</taxon>
        <taxon>Caldilineae</taxon>
        <taxon>Caldilineales</taxon>
        <taxon>Caldilineaceae</taxon>
        <taxon>Caldilinea</taxon>
    </lineage>
</organism>
<protein>
    <submittedName>
        <fullName evidence="2">Uncharacterized protein</fullName>
    </submittedName>
</protein>
<sequence length="333" mass="34279">MQNRRLALLFSMLLILSTVLTGCMARPGQGDLAASAAPDSLVVDIPAIALVYDEQGQVSLKGVDLSALGIELDALARTPEQIALVRAAGVRSAFVDLGPSGLSIYANGKPMVTMDWNADTVQSLGAVLAIVGVDNADTLVKVLPLVRNMSLGVAFLFPGAGDNPTLVGPAPDRAALQASVQAAVSQVLGELGIPPFAAGLLGALGPLTIRYDAAGTATLEGLGMLAGFLPPDALAGLNLNAEQMDQVAELGIRSINVQTKPEGLAITLNGNPLPLIRWDSGQMTNLVQLGLDGGVLTVLTGADPESLEALRQLGKFAPILQTTPLNISVVFPE</sequence>
<proteinExistence type="predicted"/>
<evidence type="ECO:0000313" key="2">
    <source>
        <dbReference type="EMBL" id="HDX29981.1"/>
    </source>
</evidence>
<keyword evidence="1" id="KW-0732">Signal</keyword>
<reference evidence="2" key="1">
    <citation type="journal article" date="2020" name="mSystems">
        <title>Genome- and Community-Level Interaction Insights into Carbon Utilization and Element Cycling Functions of Hydrothermarchaeota in Hydrothermal Sediment.</title>
        <authorList>
            <person name="Zhou Z."/>
            <person name="Liu Y."/>
            <person name="Xu W."/>
            <person name="Pan J."/>
            <person name="Luo Z.H."/>
            <person name="Li M."/>
        </authorList>
    </citation>
    <scope>NUCLEOTIDE SEQUENCE [LARGE SCALE GENOMIC DNA]</scope>
    <source>
        <strain evidence="2">SpSt-289</strain>
    </source>
</reference>
<dbReference type="AlphaFoldDB" id="A0A7C1JFC2"/>
<evidence type="ECO:0000256" key="1">
    <source>
        <dbReference type="SAM" id="SignalP"/>
    </source>
</evidence>
<comment type="caution">
    <text evidence="2">The sequence shown here is derived from an EMBL/GenBank/DDBJ whole genome shotgun (WGS) entry which is preliminary data.</text>
</comment>
<feature type="chain" id="PRO_5028153585" evidence="1">
    <location>
        <begin position="26"/>
        <end position="333"/>
    </location>
</feature>
<gene>
    <name evidence="2" type="ORF">ENQ20_00640</name>
</gene>
<name>A0A7C1JFC2_9CHLR</name>
<feature type="signal peptide" evidence="1">
    <location>
        <begin position="1"/>
        <end position="25"/>
    </location>
</feature>
<dbReference type="EMBL" id="DSMG01000006">
    <property type="protein sequence ID" value="HDX29981.1"/>
    <property type="molecule type" value="Genomic_DNA"/>
</dbReference>
<accession>A0A7C1JFC2</accession>
<dbReference type="PROSITE" id="PS51257">
    <property type="entry name" value="PROKAR_LIPOPROTEIN"/>
    <property type="match status" value="1"/>
</dbReference>